<comment type="caution">
    <text evidence="1">The sequence shown here is derived from an EMBL/GenBank/DDBJ whole genome shotgun (WGS) entry which is preliminary data.</text>
</comment>
<dbReference type="EMBL" id="BAABJZ010000016">
    <property type="protein sequence ID" value="GAA4880059.1"/>
    <property type="molecule type" value="Genomic_DNA"/>
</dbReference>
<evidence type="ECO:0000313" key="1">
    <source>
        <dbReference type="EMBL" id="GAA4880059.1"/>
    </source>
</evidence>
<dbReference type="Proteomes" id="UP001499988">
    <property type="component" value="Unassembled WGS sequence"/>
</dbReference>
<reference evidence="2" key="1">
    <citation type="journal article" date="2019" name="Int. J. Syst. Evol. Microbiol.">
        <title>The Global Catalogue of Microorganisms (GCM) 10K type strain sequencing project: providing services to taxonomists for standard genome sequencing and annotation.</title>
        <authorList>
            <consortium name="The Broad Institute Genomics Platform"/>
            <consortium name="The Broad Institute Genome Sequencing Center for Infectious Disease"/>
            <person name="Wu L."/>
            <person name="Ma J."/>
        </authorList>
    </citation>
    <scope>NUCLEOTIDE SEQUENCE [LARGE SCALE GENOMIC DNA]</scope>
    <source>
        <strain evidence="2">JCM 18401</strain>
    </source>
</reference>
<protein>
    <submittedName>
        <fullName evidence="1">Uncharacterized protein</fullName>
    </submittedName>
</protein>
<dbReference type="RefSeq" id="WP_345334512.1">
    <property type="nucleotide sequence ID" value="NZ_BAABJZ010000016.1"/>
</dbReference>
<proteinExistence type="predicted"/>
<organism evidence="1 2">
    <name type="scientific">Ferrimonas pelagia</name>
    <dbReference type="NCBI Taxonomy" id="1177826"/>
    <lineage>
        <taxon>Bacteria</taxon>
        <taxon>Pseudomonadati</taxon>
        <taxon>Pseudomonadota</taxon>
        <taxon>Gammaproteobacteria</taxon>
        <taxon>Alteromonadales</taxon>
        <taxon>Ferrimonadaceae</taxon>
        <taxon>Ferrimonas</taxon>
    </lineage>
</organism>
<evidence type="ECO:0000313" key="2">
    <source>
        <dbReference type="Proteomes" id="UP001499988"/>
    </source>
</evidence>
<sequence>MISDRTFETLMDELSTPQPCATPGRRHWRAIDSLQDRRRMRAINNAFDDPSAEIPRSKGLLLAGAPRTQTSDYPRLPDKQVEQMKACMVSRGGWWSNKRCQREFGVSPAQGQRLIGAFAVNDSGKRYGPEGVEVTAKCYNEPQQGEH</sequence>
<accession>A0ABP9EJF0</accession>
<name>A0ABP9EJF0_9GAMM</name>
<keyword evidence="2" id="KW-1185">Reference proteome</keyword>
<gene>
    <name evidence="1" type="ORF">GCM10023333_12720</name>
</gene>